<dbReference type="SMART" id="SM00364">
    <property type="entry name" value="LRR_BAC"/>
    <property type="match status" value="10"/>
</dbReference>
<comment type="caution">
    <text evidence="5">The sequence shown here is derived from an EMBL/GenBank/DDBJ whole genome shotgun (WGS) entry which is preliminary data.</text>
</comment>
<accession>A0AAV5ECG3</accession>
<sequence length="564" mass="61576">MPMAAAGMTPAAADAVEELTRLYRELPPRPAVEEVEAAAAVLASAGAEEEARLAEIAREEALARARAVEDGVPAELSAVLAEARRNAVRLRALLQRKEAAHVVELEKRFKVFDDLIQRASRVVSGEEGGSGGDGRDGAATHEVVEVEAKRKEAAVAAAAVEIDRGSKGGLGLESKAVSALRRAGSAGNSRSRFSVFWHQSLAQFLHSAYRSTDSDLQKLSLIQVASLIESSAKKGTTELNLRGKLVDQIEWLPVSLGKLQDVTELDISENRIMALPSTVGSLRYLTKLDLHSNQLINLPDTFGELSSLIDLDLHSNQLKTLPTSFGNLTNLANLDLSSNMLRVLPDCLGKLTNLRRLLVETNELEELPYTIGSCTSLVELRLDFNQLKALPEAIGKLEKLEILTLHYNRIKGLPTTIGSLSRLRELDVSFNEVELIPENICFATSLVKLNVSRNFADLRALPRSIGNLEMLEELDISSNQIHVLPDSFRLLSKLRVFHADETPLEVPPKEVIKLGAQEVVNYMAEMVASRVVSQKGADGRNFWVWLCSLFGCCKKDQGVGSVPS</sequence>
<dbReference type="InterPro" id="IPR050216">
    <property type="entry name" value="LRR_domain-containing"/>
</dbReference>
<dbReference type="GO" id="GO:0005737">
    <property type="term" value="C:cytoplasm"/>
    <property type="evidence" value="ECO:0007669"/>
    <property type="project" value="TreeGrafter"/>
</dbReference>
<proteinExistence type="inferred from homology"/>
<dbReference type="PANTHER" id="PTHR48051">
    <property type="match status" value="1"/>
</dbReference>
<dbReference type="InterPro" id="IPR032675">
    <property type="entry name" value="LRR_dom_sf"/>
</dbReference>
<name>A0AAV5ECG3_ELECO</name>
<dbReference type="FunFam" id="3.80.10.10:FF:000405">
    <property type="entry name" value="Plant intracellular Ras-group-related LRR protein 4"/>
    <property type="match status" value="1"/>
</dbReference>
<evidence type="ECO:0000256" key="1">
    <source>
        <dbReference type="ARBA" id="ARBA00022614"/>
    </source>
</evidence>
<reference evidence="5" key="1">
    <citation type="journal article" date="2018" name="DNA Res.">
        <title>Multiple hybrid de novo genome assembly of finger millet, an orphan allotetraploid crop.</title>
        <authorList>
            <person name="Hatakeyama M."/>
            <person name="Aluri S."/>
            <person name="Balachadran M.T."/>
            <person name="Sivarajan S.R."/>
            <person name="Patrignani A."/>
            <person name="Gruter S."/>
            <person name="Poveda L."/>
            <person name="Shimizu-Inatsugi R."/>
            <person name="Baeten J."/>
            <person name="Francoijs K.J."/>
            <person name="Nataraja K.N."/>
            <person name="Reddy Y.A.N."/>
            <person name="Phadnis S."/>
            <person name="Ravikumar R.L."/>
            <person name="Schlapbach R."/>
            <person name="Sreeman S.M."/>
            <person name="Shimizu K.K."/>
        </authorList>
    </citation>
    <scope>NUCLEOTIDE SEQUENCE</scope>
</reference>
<dbReference type="Pfam" id="PF00560">
    <property type="entry name" value="LRR_1"/>
    <property type="match status" value="1"/>
</dbReference>
<comment type="function">
    <text evidence="4">Leucine-rich repeat protein that likely mediates protein interactions, possibly in the context of signal transduction.</text>
</comment>
<dbReference type="SUPFAM" id="SSF52058">
    <property type="entry name" value="L domain-like"/>
    <property type="match status" value="1"/>
</dbReference>
<protein>
    <submittedName>
        <fullName evidence="5">Uncharacterized protein</fullName>
    </submittedName>
</protein>
<comment type="similarity">
    <text evidence="3">Belongs to the SHOC2 family.</text>
</comment>
<gene>
    <name evidence="5" type="primary">gb07523</name>
    <name evidence="5" type="ORF">PR202_gb07523</name>
</gene>
<evidence type="ECO:0000313" key="5">
    <source>
        <dbReference type="EMBL" id="GJN20179.1"/>
    </source>
</evidence>
<dbReference type="SMART" id="SM00369">
    <property type="entry name" value="LRR_TYP"/>
    <property type="match status" value="9"/>
</dbReference>
<dbReference type="Proteomes" id="UP001054889">
    <property type="component" value="Unassembled WGS sequence"/>
</dbReference>
<dbReference type="PANTHER" id="PTHR48051:SF54">
    <property type="entry name" value="LEUCINE-RICH REPEAT-CONTAINING PROTEIN"/>
    <property type="match status" value="1"/>
</dbReference>
<dbReference type="Pfam" id="PF13855">
    <property type="entry name" value="LRR_8"/>
    <property type="match status" value="2"/>
</dbReference>
<keyword evidence="2" id="KW-0677">Repeat</keyword>
<organism evidence="5 6">
    <name type="scientific">Eleusine coracana subsp. coracana</name>
    <dbReference type="NCBI Taxonomy" id="191504"/>
    <lineage>
        <taxon>Eukaryota</taxon>
        <taxon>Viridiplantae</taxon>
        <taxon>Streptophyta</taxon>
        <taxon>Embryophyta</taxon>
        <taxon>Tracheophyta</taxon>
        <taxon>Spermatophyta</taxon>
        <taxon>Magnoliopsida</taxon>
        <taxon>Liliopsida</taxon>
        <taxon>Poales</taxon>
        <taxon>Poaceae</taxon>
        <taxon>PACMAD clade</taxon>
        <taxon>Chloridoideae</taxon>
        <taxon>Cynodonteae</taxon>
        <taxon>Eleusininae</taxon>
        <taxon>Eleusine</taxon>
    </lineage>
</organism>
<dbReference type="PROSITE" id="PS51450">
    <property type="entry name" value="LRR"/>
    <property type="match status" value="2"/>
</dbReference>
<evidence type="ECO:0000313" key="6">
    <source>
        <dbReference type="Proteomes" id="UP001054889"/>
    </source>
</evidence>
<dbReference type="AlphaFoldDB" id="A0AAV5ECG3"/>
<dbReference type="InterPro" id="IPR003591">
    <property type="entry name" value="Leu-rich_rpt_typical-subtyp"/>
</dbReference>
<keyword evidence="6" id="KW-1185">Reference proteome</keyword>
<evidence type="ECO:0000256" key="2">
    <source>
        <dbReference type="ARBA" id="ARBA00022737"/>
    </source>
</evidence>
<dbReference type="InterPro" id="IPR001611">
    <property type="entry name" value="Leu-rich_rpt"/>
</dbReference>
<reference evidence="5" key="2">
    <citation type="submission" date="2021-12" db="EMBL/GenBank/DDBJ databases">
        <title>Resequencing data analysis of finger millet.</title>
        <authorList>
            <person name="Hatakeyama M."/>
            <person name="Aluri S."/>
            <person name="Balachadran M.T."/>
            <person name="Sivarajan S.R."/>
            <person name="Poveda L."/>
            <person name="Shimizu-Inatsugi R."/>
            <person name="Schlapbach R."/>
            <person name="Sreeman S.M."/>
            <person name="Shimizu K.K."/>
        </authorList>
    </citation>
    <scope>NUCLEOTIDE SEQUENCE</scope>
</reference>
<dbReference type="EMBL" id="BQKI01000074">
    <property type="protein sequence ID" value="GJN20179.1"/>
    <property type="molecule type" value="Genomic_DNA"/>
</dbReference>
<keyword evidence="1" id="KW-0433">Leucine-rich repeat</keyword>
<dbReference type="GO" id="GO:0009416">
    <property type="term" value="P:response to light stimulus"/>
    <property type="evidence" value="ECO:0007669"/>
    <property type="project" value="UniProtKB-ARBA"/>
</dbReference>
<evidence type="ECO:0000256" key="3">
    <source>
        <dbReference type="ARBA" id="ARBA00023786"/>
    </source>
</evidence>
<dbReference type="Gene3D" id="3.80.10.10">
    <property type="entry name" value="Ribonuclease Inhibitor"/>
    <property type="match status" value="2"/>
</dbReference>
<evidence type="ECO:0000256" key="4">
    <source>
        <dbReference type="ARBA" id="ARBA00037519"/>
    </source>
</evidence>